<comment type="similarity">
    <text evidence="1">Belongs to the shaker potassium channel beta subunit family.</text>
</comment>
<keyword evidence="2" id="KW-0521">NADP</keyword>
<dbReference type="EMBL" id="NIXP01000086">
    <property type="protein sequence ID" value="OWR32880.1"/>
    <property type="molecule type" value="Genomic_DNA"/>
</dbReference>
<gene>
    <name evidence="6" type="ORF">CEE55_13290</name>
    <name evidence="5" type="ORF">STNY_R01310</name>
</gene>
<proteinExistence type="inferred from homology"/>
<dbReference type="InterPro" id="IPR036812">
    <property type="entry name" value="NAD(P)_OxRdtase_dom_sf"/>
</dbReference>
<organism evidence="6 7">
    <name type="scientific">Stenotrophomonas pavanii</name>
    <dbReference type="NCBI Taxonomy" id="487698"/>
    <lineage>
        <taxon>Bacteria</taxon>
        <taxon>Pseudomonadati</taxon>
        <taxon>Pseudomonadota</taxon>
        <taxon>Gammaproteobacteria</taxon>
        <taxon>Lysobacterales</taxon>
        <taxon>Lysobacteraceae</taxon>
        <taxon>Stenotrophomonas</taxon>
    </lineage>
</organism>
<dbReference type="EMBL" id="AP024684">
    <property type="protein sequence ID" value="BCX41984.1"/>
    <property type="molecule type" value="Genomic_DNA"/>
</dbReference>
<dbReference type="Proteomes" id="UP000825066">
    <property type="component" value="Chromosome"/>
</dbReference>
<keyword evidence="3" id="KW-0560">Oxidoreductase</keyword>
<evidence type="ECO:0000313" key="7">
    <source>
        <dbReference type="Proteomes" id="UP000197904"/>
    </source>
</evidence>
<accession>A0A2D0ANK3</accession>
<dbReference type="GO" id="GO:0016491">
    <property type="term" value="F:oxidoreductase activity"/>
    <property type="evidence" value="ECO:0007669"/>
    <property type="project" value="UniProtKB-KW"/>
</dbReference>
<dbReference type="Proteomes" id="UP000197904">
    <property type="component" value="Unassembled WGS sequence"/>
</dbReference>
<dbReference type="SUPFAM" id="SSF51430">
    <property type="entry name" value="NAD(P)-linked oxidoreductase"/>
    <property type="match status" value="1"/>
</dbReference>
<dbReference type="AlphaFoldDB" id="A0A2D0ANK3"/>
<feature type="domain" description="NADP-dependent oxidoreductase" evidence="4">
    <location>
        <begin position="16"/>
        <end position="311"/>
    </location>
</feature>
<evidence type="ECO:0000256" key="2">
    <source>
        <dbReference type="ARBA" id="ARBA00022857"/>
    </source>
</evidence>
<reference evidence="6 7" key="1">
    <citation type="submission" date="2017-06" db="EMBL/GenBank/DDBJ databases">
        <authorList>
            <person name="Kim H.J."/>
            <person name="Triplett B.A."/>
        </authorList>
    </citation>
    <scope>NUCLEOTIDE SEQUENCE [LARGE SCALE GENOMIC DNA]</scope>
    <source>
        <strain evidence="6 7">S18795</strain>
    </source>
</reference>
<reference evidence="5 8" key="2">
    <citation type="submission" date="2021-05" db="EMBL/GenBank/DDBJ databases">
        <title>Complete Genome Sequence of Stenotrophomonas pavanii strain Y.</title>
        <authorList>
            <person name="Dohra H."/>
            <person name="Mohad Din A.R.J."/>
            <person name="Suzuki K."/>
            <person name="Fatma A."/>
            <person name="Honjyo M."/>
            <person name="Nishimura T."/>
            <person name="Moriuch R."/>
            <person name="Masuda K."/>
            <person name="Minoura A."/>
            <person name="Tashiro Y."/>
            <person name="Futamata H."/>
        </authorList>
    </citation>
    <scope>NUCLEOTIDE SEQUENCE [LARGE SCALE GENOMIC DNA]</scope>
    <source>
        <strain evidence="5">Berkeley</strain>
        <strain evidence="8">Y</strain>
    </source>
</reference>
<dbReference type="Pfam" id="PF00248">
    <property type="entry name" value="Aldo_ket_red"/>
    <property type="match status" value="1"/>
</dbReference>
<evidence type="ECO:0000313" key="8">
    <source>
        <dbReference type="Proteomes" id="UP000825066"/>
    </source>
</evidence>
<dbReference type="PANTHER" id="PTHR43150:SF2">
    <property type="entry name" value="HYPERKINETIC, ISOFORM M"/>
    <property type="match status" value="1"/>
</dbReference>
<protein>
    <submittedName>
        <fullName evidence="6">Aldo/keto reductase</fullName>
    </submittedName>
</protein>
<sequence>MQFRNLGNTGLQVSALALGTWLNVGQRLDSAESLKLLSTAYDNGVNLFDTAENYGWGEAQISLGSAIRALGWPRDTYIISSKAFYGSRRDDRFHPTQRGLSRKHLVDSCNDALARLRLDYIDLYLCHAYDPRVDISEIVWTMHSLIMQGKILHWGTSKWTAAQIQEARDIAFRNNLIAPVVEQPEYNLVATEVVENDLADLVDSCGIGLISWSPLKQGILAGRYGSGIAAGSRFSFSDIRTLKDQVPEAQFDSWLDFARRMEKFSTQLGVSTAQLAIAWCLKNRLLSSVLLGCSSASQLMECLQAVSISSRMSSEIWLQLHELRRIEHGDAEAPISLEEQRNVG</sequence>
<dbReference type="InterPro" id="IPR023210">
    <property type="entry name" value="NADP_OxRdtase_dom"/>
</dbReference>
<dbReference type="InterPro" id="IPR005399">
    <property type="entry name" value="K_chnl_volt-dep_bsu_KCNAB-rel"/>
</dbReference>
<evidence type="ECO:0000313" key="5">
    <source>
        <dbReference type="EMBL" id="BCX41984.1"/>
    </source>
</evidence>
<name>A0A2D0ANK3_9GAMM</name>
<evidence type="ECO:0000259" key="4">
    <source>
        <dbReference type="Pfam" id="PF00248"/>
    </source>
</evidence>
<dbReference type="RefSeq" id="WP_080355537.1">
    <property type="nucleotide sequence ID" value="NZ_AP024684.1"/>
</dbReference>
<dbReference type="PRINTS" id="PR01577">
    <property type="entry name" value="KCNABCHANNEL"/>
</dbReference>
<dbReference type="PANTHER" id="PTHR43150">
    <property type="entry name" value="HYPERKINETIC, ISOFORM M"/>
    <property type="match status" value="1"/>
</dbReference>
<dbReference type="Gene3D" id="3.20.20.100">
    <property type="entry name" value="NADP-dependent oxidoreductase domain"/>
    <property type="match status" value="1"/>
</dbReference>
<evidence type="ECO:0000256" key="3">
    <source>
        <dbReference type="ARBA" id="ARBA00023002"/>
    </source>
</evidence>
<evidence type="ECO:0000256" key="1">
    <source>
        <dbReference type="ARBA" id="ARBA00006515"/>
    </source>
</evidence>
<evidence type="ECO:0000313" key="6">
    <source>
        <dbReference type="EMBL" id="OWR32880.1"/>
    </source>
</evidence>
<keyword evidence="8" id="KW-1185">Reference proteome</keyword>